<dbReference type="Pfam" id="PF07992">
    <property type="entry name" value="Pyr_redox_2"/>
    <property type="match status" value="1"/>
</dbReference>
<keyword evidence="9" id="KW-0812">Transmembrane</keyword>
<dbReference type="InterPro" id="IPR054585">
    <property type="entry name" value="NDH2-like_C"/>
</dbReference>
<dbReference type="Proteomes" id="UP000627292">
    <property type="component" value="Unassembled WGS sequence"/>
</dbReference>
<keyword evidence="9" id="KW-0472">Membrane</keyword>
<evidence type="ECO:0000313" key="12">
    <source>
        <dbReference type="EMBL" id="GGH56713.1"/>
    </source>
</evidence>
<dbReference type="GO" id="GO:0050136">
    <property type="term" value="F:NADH dehydrogenase (quinone) (non-electrogenic) activity"/>
    <property type="evidence" value="ECO:0007669"/>
    <property type="project" value="UniProtKB-EC"/>
</dbReference>
<evidence type="ECO:0000256" key="8">
    <source>
        <dbReference type="ARBA" id="ARBA00047599"/>
    </source>
</evidence>
<proteinExistence type="inferred from homology"/>
<evidence type="ECO:0000256" key="1">
    <source>
        <dbReference type="ARBA" id="ARBA00005272"/>
    </source>
</evidence>
<evidence type="ECO:0000259" key="10">
    <source>
        <dbReference type="Pfam" id="PF07992"/>
    </source>
</evidence>
<comment type="similarity">
    <text evidence="1">Belongs to the NADH dehydrogenase family.</text>
</comment>
<dbReference type="SUPFAM" id="SSF51905">
    <property type="entry name" value="FAD/NAD(P)-binding domain"/>
    <property type="match status" value="2"/>
</dbReference>
<dbReference type="InterPro" id="IPR023753">
    <property type="entry name" value="FAD/NAD-binding_dom"/>
</dbReference>
<dbReference type="InterPro" id="IPR045024">
    <property type="entry name" value="NDH-2"/>
</dbReference>
<reference evidence="12" key="2">
    <citation type="submission" date="2020-09" db="EMBL/GenBank/DDBJ databases">
        <authorList>
            <person name="Sun Q."/>
            <person name="Zhou Y."/>
        </authorList>
    </citation>
    <scope>NUCLEOTIDE SEQUENCE</scope>
    <source>
        <strain evidence="12">CGMCC 1.15290</strain>
    </source>
</reference>
<evidence type="ECO:0000313" key="13">
    <source>
        <dbReference type="Proteomes" id="UP000627292"/>
    </source>
</evidence>
<feature type="domain" description="External alternative NADH-ubiquinone oxidoreductase-like C-terminal" evidence="11">
    <location>
        <begin position="347"/>
        <end position="403"/>
    </location>
</feature>
<accession>A0A917IN24</accession>
<name>A0A917IN24_9BACT</name>
<gene>
    <name evidence="12" type="ORF">GCM10011379_00610</name>
</gene>
<keyword evidence="6" id="KW-0560">Oxidoreductase</keyword>
<evidence type="ECO:0000256" key="9">
    <source>
        <dbReference type="SAM" id="Phobius"/>
    </source>
</evidence>
<dbReference type="PANTHER" id="PTHR43706">
    <property type="entry name" value="NADH DEHYDROGENASE"/>
    <property type="match status" value="1"/>
</dbReference>
<keyword evidence="4" id="KW-0274">FAD</keyword>
<keyword evidence="5" id="KW-0809">Transit peptide</keyword>
<dbReference type="PRINTS" id="PR00411">
    <property type="entry name" value="PNDRDTASEI"/>
</dbReference>
<evidence type="ECO:0000256" key="7">
    <source>
        <dbReference type="ARBA" id="ARBA00023027"/>
    </source>
</evidence>
<keyword evidence="13" id="KW-1185">Reference proteome</keyword>
<dbReference type="PRINTS" id="PR00368">
    <property type="entry name" value="FADPNR"/>
</dbReference>
<feature type="domain" description="FAD/NAD(P)-binding" evidence="10">
    <location>
        <begin position="1"/>
        <end position="323"/>
    </location>
</feature>
<keyword evidence="7" id="KW-0520">NAD</keyword>
<reference evidence="12" key="1">
    <citation type="journal article" date="2014" name="Int. J. Syst. Evol. Microbiol.">
        <title>Complete genome sequence of Corynebacterium casei LMG S-19264T (=DSM 44701T), isolated from a smear-ripened cheese.</title>
        <authorList>
            <consortium name="US DOE Joint Genome Institute (JGI-PGF)"/>
            <person name="Walter F."/>
            <person name="Albersmeier A."/>
            <person name="Kalinowski J."/>
            <person name="Ruckert C."/>
        </authorList>
    </citation>
    <scope>NUCLEOTIDE SEQUENCE</scope>
    <source>
        <strain evidence="12">CGMCC 1.15290</strain>
    </source>
</reference>
<sequence length="427" mass="47277">MKVVIVGGGFAGINLAKQLAGNSAIEVVLVDKNNYHFFPPLIYQVATSFIEASNISYPFRKMFQYKKNLRFHYGALLNIVASENRIETTTGDVPYDRLVLALGTQTNYFGMQNVQQYALPMKTINDALDLRNHILQVMEKAALEHDPVEREKLLNIVIAGGGPTGVELAGMLAYMGKNIVKKDYPDVPDASRANIYLVDMLPVLLGPMSKKSQTEAYEVLMGMGVKVKLNQSVKDYVDGAVVFGDGSTIPTHSLIWTSGVIACEAPGLPRESAGRGRRLQVDAFNKVVGVEHVYAIGDMCLQTTDAGFPNGHPQLAQVAIQQGKLLAKNLQRELRHAPMQPFLYKDKGSMAIISKNNAVVDLPKNVFMRGFFAWLTWLFIHILPIAGFRNKLKLFNNWIVSFISNDPNLRLIIRPKNDWAAKGEGNG</sequence>
<dbReference type="PANTHER" id="PTHR43706:SF47">
    <property type="entry name" value="EXTERNAL NADH-UBIQUINONE OXIDOREDUCTASE 1, MITOCHONDRIAL-RELATED"/>
    <property type="match status" value="1"/>
</dbReference>
<evidence type="ECO:0000259" key="11">
    <source>
        <dbReference type="Pfam" id="PF22366"/>
    </source>
</evidence>
<dbReference type="AlphaFoldDB" id="A0A917IN24"/>
<keyword evidence="3" id="KW-0285">Flavoprotein</keyword>
<dbReference type="Pfam" id="PF22366">
    <property type="entry name" value="NDH2_C"/>
    <property type="match status" value="1"/>
</dbReference>
<dbReference type="RefSeq" id="WP_188949546.1">
    <property type="nucleotide sequence ID" value="NZ_BMIB01000001.1"/>
</dbReference>
<protein>
    <recommendedName>
        <fullName evidence="2">NADH:ubiquinone reductase (non-electrogenic)</fullName>
        <ecNumber evidence="2">1.6.5.9</ecNumber>
    </recommendedName>
</protein>
<dbReference type="InterPro" id="IPR036188">
    <property type="entry name" value="FAD/NAD-bd_sf"/>
</dbReference>
<comment type="caution">
    <text evidence="12">The sequence shown here is derived from an EMBL/GenBank/DDBJ whole genome shotgun (WGS) entry which is preliminary data.</text>
</comment>
<evidence type="ECO:0000256" key="6">
    <source>
        <dbReference type="ARBA" id="ARBA00023002"/>
    </source>
</evidence>
<dbReference type="Gene3D" id="3.50.50.100">
    <property type="match status" value="1"/>
</dbReference>
<evidence type="ECO:0000256" key="5">
    <source>
        <dbReference type="ARBA" id="ARBA00022946"/>
    </source>
</evidence>
<feature type="transmembrane region" description="Helical" evidence="9">
    <location>
        <begin position="366"/>
        <end position="388"/>
    </location>
</feature>
<dbReference type="EC" id="1.6.5.9" evidence="2"/>
<comment type="catalytic activity">
    <reaction evidence="8">
        <text>a quinone + NADH + H(+) = a quinol + NAD(+)</text>
        <dbReference type="Rhea" id="RHEA:46160"/>
        <dbReference type="ChEBI" id="CHEBI:15378"/>
        <dbReference type="ChEBI" id="CHEBI:24646"/>
        <dbReference type="ChEBI" id="CHEBI:57540"/>
        <dbReference type="ChEBI" id="CHEBI:57945"/>
        <dbReference type="ChEBI" id="CHEBI:132124"/>
        <dbReference type="EC" id="1.6.5.9"/>
    </reaction>
</comment>
<keyword evidence="9" id="KW-1133">Transmembrane helix</keyword>
<dbReference type="EMBL" id="BMIB01000001">
    <property type="protein sequence ID" value="GGH56713.1"/>
    <property type="molecule type" value="Genomic_DNA"/>
</dbReference>
<evidence type="ECO:0000256" key="2">
    <source>
        <dbReference type="ARBA" id="ARBA00012637"/>
    </source>
</evidence>
<evidence type="ECO:0000256" key="3">
    <source>
        <dbReference type="ARBA" id="ARBA00022630"/>
    </source>
</evidence>
<evidence type="ECO:0000256" key="4">
    <source>
        <dbReference type="ARBA" id="ARBA00022827"/>
    </source>
</evidence>
<organism evidence="12 13">
    <name type="scientific">Filimonas zeae</name>
    <dbReference type="NCBI Taxonomy" id="1737353"/>
    <lineage>
        <taxon>Bacteria</taxon>
        <taxon>Pseudomonadati</taxon>
        <taxon>Bacteroidota</taxon>
        <taxon>Chitinophagia</taxon>
        <taxon>Chitinophagales</taxon>
        <taxon>Chitinophagaceae</taxon>
        <taxon>Filimonas</taxon>
    </lineage>
</organism>